<evidence type="ECO:0000313" key="6">
    <source>
        <dbReference type="Proteomes" id="UP001382455"/>
    </source>
</evidence>
<keyword evidence="4" id="KW-0732">Signal</keyword>
<evidence type="ECO:0000256" key="4">
    <source>
        <dbReference type="SAM" id="SignalP"/>
    </source>
</evidence>
<organism evidence="5 6">
    <name type="scientific">Pseudoalteromonas spongiae</name>
    <dbReference type="NCBI Taxonomy" id="298657"/>
    <lineage>
        <taxon>Bacteria</taxon>
        <taxon>Pseudomonadati</taxon>
        <taxon>Pseudomonadota</taxon>
        <taxon>Gammaproteobacteria</taxon>
        <taxon>Alteromonadales</taxon>
        <taxon>Pseudoalteromonadaceae</taxon>
        <taxon>Pseudoalteromonas</taxon>
    </lineage>
</organism>
<evidence type="ECO:0000256" key="2">
    <source>
        <dbReference type="ARBA" id="ARBA00022963"/>
    </source>
</evidence>
<dbReference type="PANTHER" id="PTHR10272">
    <property type="entry name" value="PLATELET-ACTIVATING FACTOR ACETYLHYDROLASE"/>
    <property type="match status" value="1"/>
</dbReference>
<evidence type="ECO:0000256" key="1">
    <source>
        <dbReference type="ARBA" id="ARBA00022801"/>
    </source>
</evidence>
<feature type="signal peptide" evidence="4">
    <location>
        <begin position="1"/>
        <end position="21"/>
    </location>
</feature>
<dbReference type="EMBL" id="JBAWKS010000002">
    <property type="protein sequence ID" value="MEI4551197.1"/>
    <property type="molecule type" value="Genomic_DNA"/>
</dbReference>
<feature type="chain" id="PRO_5047496181" evidence="4">
    <location>
        <begin position="22"/>
        <end position="343"/>
    </location>
</feature>
<name>A0ABU8EW39_9GAMM</name>
<reference evidence="5 6" key="1">
    <citation type="submission" date="2023-12" db="EMBL/GenBank/DDBJ databases">
        <title>Friends and Foes: Symbiotic and Algicidal bacterial influence on Karenia brevis blooms.</title>
        <authorList>
            <person name="Fei C."/>
            <person name="Mohamed A.R."/>
            <person name="Booker A."/>
            <person name="Arshad M."/>
            <person name="Klass S."/>
            <person name="Ahn S."/>
            <person name="Gilbert P.M."/>
            <person name="Heil C.A."/>
            <person name="Martinez J.M."/>
            <person name="Amin S.A."/>
        </authorList>
    </citation>
    <scope>NUCLEOTIDE SEQUENCE [LARGE SCALE GENOMIC DNA]</scope>
    <source>
        <strain evidence="5 6">CE15</strain>
    </source>
</reference>
<dbReference type="Proteomes" id="UP001382455">
    <property type="component" value="Unassembled WGS sequence"/>
</dbReference>
<evidence type="ECO:0000256" key="3">
    <source>
        <dbReference type="ARBA" id="ARBA00023098"/>
    </source>
</evidence>
<comment type="caution">
    <text evidence="5">The sequence shown here is derived from an EMBL/GenBank/DDBJ whole genome shotgun (WGS) entry which is preliminary data.</text>
</comment>
<protein>
    <submittedName>
        <fullName evidence="5">Uncharacterized protein</fullName>
    </submittedName>
</protein>
<dbReference type="InterPro" id="IPR016986">
    <property type="entry name" value="UCP031982_abhydr"/>
</dbReference>
<dbReference type="RefSeq" id="WP_336436213.1">
    <property type="nucleotide sequence ID" value="NZ_JBAWKS010000002.1"/>
</dbReference>
<dbReference type="SUPFAM" id="SSF53474">
    <property type="entry name" value="alpha/beta-Hydrolases"/>
    <property type="match status" value="1"/>
</dbReference>
<accession>A0ABU8EW39</accession>
<keyword evidence="2" id="KW-0442">Lipid degradation</keyword>
<keyword evidence="1" id="KW-0378">Hydrolase</keyword>
<dbReference type="Gene3D" id="3.40.50.1820">
    <property type="entry name" value="alpha/beta hydrolase"/>
    <property type="match status" value="1"/>
</dbReference>
<dbReference type="PIRSF" id="PIRSF031982">
    <property type="entry name" value="UCP031982_abhydr"/>
    <property type="match status" value="1"/>
</dbReference>
<keyword evidence="3" id="KW-0443">Lipid metabolism</keyword>
<keyword evidence="6" id="KW-1185">Reference proteome</keyword>
<dbReference type="InterPro" id="IPR029058">
    <property type="entry name" value="AB_hydrolase_fold"/>
</dbReference>
<dbReference type="PANTHER" id="PTHR10272:SF0">
    <property type="entry name" value="PLATELET-ACTIVATING FACTOR ACETYLHYDROLASE"/>
    <property type="match status" value="1"/>
</dbReference>
<sequence>MKPIRFLLLVIVLIFTNNAMSEQGNEAVAQNTLQSNDLDFFNKQTNQPVKVKLWYLAGDANCGATVCLVESQNKRKVALISHGAFGSPIEMNWLGYALASQGWLVVGVAHYGESWVYGKDTIDPSVLARFWQRPEEVSFMLEQLTNEGLFNLDIDTNNVLMLGHSAGGFTALALAGAKLEAGKSERYCALAEAKNDKSCAYNKQKTTPYTNDKISKISEVQSHMLDKRIKAVISLDPALGHAVNESSLMDVKVPTLVIGSVENDFLPFKQHAQYYADHIKNAELVGIKQGAGHFIYINHCEHNFKAQGVLLCKDREGVDRKALQQQVLGHVFSFINRHGLNVL</sequence>
<evidence type="ECO:0000313" key="5">
    <source>
        <dbReference type="EMBL" id="MEI4551197.1"/>
    </source>
</evidence>
<proteinExistence type="predicted"/>
<gene>
    <name evidence="5" type="ORF">WAE96_16105</name>
</gene>